<proteinExistence type="predicted"/>
<dbReference type="AlphaFoldDB" id="A0A2P8CVJ3"/>
<gene>
    <name evidence="1" type="ORF">CLV63_12873</name>
</gene>
<dbReference type="InterPro" id="IPR036410">
    <property type="entry name" value="HSP_DnaJ_Cys-rich_dom_sf"/>
</dbReference>
<comment type="caution">
    <text evidence="1">The sequence shown here is derived from an EMBL/GenBank/DDBJ whole genome shotgun (WGS) entry which is preliminary data.</text>
</comment>
<accession>A0A2P8CVJ3</accession>
<dbReference type="EMBL" id="PYGA01000028">
    <property type="protein sequence ID" value="PSK88985.1"/>
    <property type="molecule type" value="Genomic_DNA"/>
</dbReference>
<dbReference type="SUPFAM" id="SSF57938">
    <property type="entry name" value="DnaJ/Hsp40 cysteine-rich domain"/>
    <property type="match status" value="1"/>
</dbReference>
<sequence>MGKRGKKEECSVCKGKGGWNETDDGNRRWVQCWGCSGTGEV</sequence>
<dbReference type="Proteomes" id="UP000240542">
    <property type="component" value="Unassembled WGS sequence"/>
</dbReference>
<keyword evidence="2" id="KW-1185">Reference proteome</keyword>
<evidence type="ECO:0000313" key="1">
    <source>
        <dbReference type="EMBL" id="PSK88985.1"/>
    </source>
</evidence>
<reference evidence="1 2" key="1">
    <citation type="submission" date="2018-03" db="EMBL/GenBank/DDBJ databases">
        <title>Genomic Encyclopedia of Archaeal and Bacterial Type Strains, Phase II (KMG-II): from individual species to whole genera.</title>
        <authorList>
            <person name="Goeker M."/>
        </authorList>
    </citation>
    <scope>NUCLEOTIDE SEQUENCE [LARGE SCALE GENOMIC DNA]</scope>
    <source>
        <strain evidence="1 2">DSM 45312</strain>
    </source>
</reference>
<evidence type="ECO:0000313" key="2">
    <source>
        <dbReference type="Proteomes" id="UP000240542"/>
    </source>
</evidence>
<name>A0A2P8CVJ3_9ACTN</name>
<protein>
    <submittedName>
        <fullName evidence="1">Uncharacterized protein</fullName>
    </submittedName>
</protein>
<organism evidence="1 2">
    <name type="scientific">Murinocardiopsis flavida</name>
    <dbReference type="NCBI Taxonomy" id="645275"/>
    <lineage>
        <taxon>Bacteria</taxon>
        <taxon>Bacillati</taxon>
        <taxon>Actinomycetota</taxon>
        <taxon>Actinomycetes</taxon>
        <taxon>Streptosporangiales</taxon>
        <taxon>Nocardiopsidaceae</taxon>
        <taxon>Murinocardiopsis</taxon>
    </lineage>
</organism>